<feature type="region of interest" description="Disordered" evidence="1">
    <location>
        <begin position="450"/>
        <end position="560"/>
    </location>
</feature>
<feature type="compositionally biased region" description="Polar residues" evidence="1">
    <location>
        <begin position="470"/>
        <end position="495"/>
    </location>
</feature>
<organism evidence="2 3">
    <name type="scientific">Phellinidium pouzarii</name>
    <dbReference type="NCBI Taxonomy" id="167371"/>
    <lineage>
        <taxon>Eukaryota</taxon>
        <taxon>Fungi</taxon>
        <taxon>Dikarya</taxon>
        <taxon>Basidiomycota</taxon>
        <taxon>Agaricomycotina</taxon>
        <taxon>Agaricomycetes</taxon>
        <taxon>Hymenochaetales</taxon>
        <taxon>Hymenochaetaceae</taxon>
        <taxon>Phellinidium</taxon>
    </lineage>
</organism>
<feature type="compositionally biased region" description="Low complexity" evidence="1">
    <location>
        <begin position="266"/>
        <end position="313"/>
    </location>
</feature>
<name>A0A4S4L5G5_9AGAM</name>
<feature type="compositionally biased region" description="Low complexity" evidence="1">
    <location>
        <begin position="174"/>
        <end position="190"/>
    </location>
</feature>
<feature type="region of interest" description="Disordered" evidence="1">
    <location>
        <begin position="660"/>
        <end position="754"/>
    </location>
</feature>
<dbReference type="OrthoDB" id="3215534at2759"/>
<evidence type="ECO:0000313" key="3">
    <source>
        <dbReference type="Proteomes" id="UP000308199"/>
    </source>
</evidence>
<feature type="region of interest" description="Disordered" evidence="1">
    <location>
        <begin position="173"/>
        <end position="347"/>
    </location>
</feature>
<gene>
    <name evidence="2" type="ORF">EW145_g3968</name>
</gene>
<dbReference type="Proteomes" id="UP000308199">
    <property type="component" value="Unassembled WGS sequence"/>
</dbReference>
<feature type="compositionally biased region" description="Polar residues" evidence="1">
    <location>
        <begin position="414"/>
        <end position="426"/>
    </location>
</feature>
<comment type="caution">
    <text evidence="2">The sequence shown here is derived from an EMBL/GenBank/DDBJ whole genome shotgun (WGS) entry which is preliminary data.</text>
</comment>
<feature type="compositionally biased region" description="Basic residues" evidence="1">
    <location>
        <begin position="331"/>
        <end position="347"/>
    </location>
</feature>
<sequence>MAQMRRLAFRRPLSPDSSDEATDHSNVEQDGQSNSSLVCPSSGSQWRDSSAKTAFGPFGSGSGSFAEQATSKVNAFNGAERVLNNTSRNALPAVPVQHTMNTILPTKVRLHARSQISDERSSFQTPLTVPAQSTMSNILPTKIRFPGNDQVHRQVSLNKSTAQMQTGIALSKLADPAPNNSANATPPSQNDANEVSGYTSSQPTCITTAQPPPDSETPSIGNTSQDASCPDLSTVASVKSPQALPNTLHPNNGTATTNMASPAAYPSSTGTVSSTPTPTKSSRTVDAVTATLLTAHQRKTSNSAAESVQAQESSLDHELEDKDVPQDSVRGKKKRGKTQKAQVRKKRGDWRVENYVNSSFAAASPDPSQPQFYFSGAHQPAFKASDPITTTTVLSAPFLPSEIASALIHAGDVTKSSRTVNASTGPSDPITHDLISSSLHDSISSPVFDDMIDDGLDSGYPIDNERHTPVPSSCSDHQSLSHDSANNDQQYPSHNSRSRESPVTKSWPGMLQSNKDRTSKATNPVEPPRKEPTTARRLAVAGLPPSTTPEPMHSEQVLSSTTPNSCLMNVVIEDTRMDWDEPSLVEMMVPLRRAENDTFWADAVDVLRKYTIFAVDTEFISFACRRKNVDNYVSANLSIPADRTLHVYVESIITPALSRTETSSTPLYQTRTSYSPVSSTHLASPAPSGSPDYYHASLPDVSGSYTPHPLKRNRDGKTSRRNVTETASDPSIAGAPSKRKKEDCLQSSGQYYRS</sequence>
<evidence type="ECO:0000313" key="2">
    <source>
        <dbReference type="EMBL" id="THH06609.1"/>
    </source>
</evidence>
<accession>A0A4S4L5G5</accession>
<feature type="compositionally biased region" description="Polar residues" evidence="1">
    <location>
        <begin position="745"/>
        <end position="754"/>
    </location>
</feature>
<reference evidence="2 3" key="1">
    <citation type="submission" date="2019-02" db="EMBL/GenBank/DDBJ databases">
        <title>Genome sequencing of the rare red list fungi Phellinidium pouzarii.</title>
        <authorList>
            <person name="Buettner E."/>
            <person name="Kellner H."/>
        </authorList>
    </citation>
    <scope>NUCLEOTIDE SEQUENCE [LARGE SCALE GENOMIC DNA]</scope>
    <source>
        <strain evidence="2 3">DSM 108285</strain>
    </source>
</reference>
<feature type="region of interest" description="Disordered" evidence="1">
    <location>
        <begin position="1"/>
        <end position="50"/>
    </location>
</feature>
<feature type="compositionally biased region" description="Polar residues" evidence="1">
    <location>
        <begin position="216"/>
        <end position="227"/>
    </location>
</feature>
<dbReference type="AlphaFoldDB" id="A0A4S4L5G5"/>
<evidence type="ECO:0000256" key="1">
    <source>
        <dbReference type="SAM" id="MobiDB-lite"/>
    </source>
</evidence>
<keyword evidence="3" id="KW-1185">Reference proteome</keyword>
<feature type="compositionally biased region" description="Polar residues" evidence="1">
    <location>
        <begin position="28"/>
        <end position="50"/>
    </location>
</feature>
<feature type="compositionally biased region" description="Polar residues" evidence="1">
    <location>
        <begin position="660"/>
        <end position="682"/>
    </location>
</feature>
<feature type="compositionally biased region" description="Basic and acidic residues" evidence="1">
    <location>
        <begin position="314"/>
        <end position="325"/>
    </location>
</feature>
<dbReference type="EMBL" id="SGPK01000186">
    <property type="protein sequence ID" value="THH06609.1"/>
    <property type="molecule type" value="Genomic_DNA"/>
</dbReference>
<feature type="region of interest" description="Disordered" evidence="1">
    <location>
        <begin position="414"/>
        <end position="435"/>
    </location>
</feature>
<protein>
    <submittedName>
        <fullName evidence="2">Uncharacterized protein</fullName>
    </submittedName>
</protein>
<feature type="compositionally biased region" description="Polar residues" evidence="1">
    <location>
        <begin position="191"/>
        <end position="209"/>
    </location>
</feature>
<proteinExistence type="predicted"/>
<feature type="compositionally biased region" description="Polar residues" evidence="1">
    <location>
        <begin position="234"/>
        <end position="260"/>
    </location>
</feature>